<evidence type="ECO:0000313" key="4">
    <source>
        <dbReference type="EMBL" id="PSK11688.1"/>
    </source>
</evidence>
<dbReference type="Pfam" id="PF00176">
    <property type="entry name" value="SNF2-rel_dom"/>
    <property type="match status" value="1"/>
</dbReference>
<dbReference type="SMART" id="SM00490">
    <property type="entry name" value="HELICc"/>
    <property type="match status" value="1"/>
</dbReference>
<dbReference type="InterPro" id="IPR027417">
    <property type="entry name" value="P-loop_NTPase"/>
</dbReference>
<dbReference type="InterPro" id="IPR014001">
    <property type="entry name" value="Helicase_ATP-bd"/>
</dbReference>
<dbReference type="PROSITE" id="PS51192">
    <property type="entry name" value="HELICASE_ATP_BIND_1"/>
    <property type="match status" value="1"/>
</dbReference>
<dbReference type="PANTHER" id="PTHR45766">
    <property type="entry name" value="DNA ANNEALING HELICASE AND ENDONUCLEASE ZRANB3 FAMILY MEMBER"/>
    <property type="match status" value="1"/>
</dbReference>
<dbReference type="PROSITE" id="PS51194">
    <property type="entry name" value="HELICASE_CTER"/>
    <property type="match status" value="1"/>
</dbReference>
<dbReference type="InterPro" id="IPR001650">
    <property type="entry name" value="Helicase_C-like"/>
</dbReference>
<keyword evidence="5" id="KW-1185">Reference proteome</keyword>
<dbReference type="InterPro" id="IPR000330">
    <property type="entry name" value="SNF2_N"/>
</dbReference>
<protein>
    <submittedName>
        <fullName evidence="4">ATP-dependent helicase</fullName>
    </submittedName>
</protein>
<dbReference type="InterPro" id="IPR038718">
    <property type="entry name" value="SNF2-like_sf"/>
</dbReference>
<dbReference type="CDD" id="cd18793">
    <property type="entry name" value="SF2_C_SNF"/>
    <property type="match status" value="1"/>
</dbReference>
<feature type="domain" description="Helicase C-terminal" evidence="3">
    <location>
        <begin position="295"/>
        <end position="442"/>
    </location>
</feature>
<sequence length="443" mass="49734">MIPYAGLLMEQGCGKSMTSVAIAGHRFLHDGLKRVLVIAPTSVVPVWPREFNDYADFSFDVRALTGTSKDKSKQLDTWKSDPSVLQVAVVNYEATWRMEEALAKWVKDGMIICDESQRIKTPNATQSKCIHKLGKLARFRLILTGTPVSNSPLDFFSQYKFLDESVFGGSYMAFKNRYALMGGFENKQVIAFRNMDELVRKAHSIAFRVSKAEALDLPAETTQPLFVELDKKTRATYNELKKEAITELDNGEKITAQVVLTKLLRLAQISGGFVTDENKRVHQVGREKLQAFEETLDDLMAAGKKVVVFARFIAEIEAINKILDQKGIDYGFITGAVSQTERGEVVKKFQEDPNCRVFVAQIQTAGLGITLTAGDTAIFFSMDFSLANHEQAKARIHRIGQKNNVTYIYLLGRDTVDEKVFDALKSKKNVADSVVDNWRDFLQ</sequence>
<keyword evidence="4" id="KW-0067">ATP-binding</keyword>
<keyword evidence="4" id="KW-0347">Helicase</keyword>
<keyword evidence="1" id="KW-0378">Hydrolase</keyword>
<accession>A0ABX5FVD0</accession>
<dbReference type="EMBL" id="PXZO01000016">
    <property type="protein sequence ID" value="PSK11688.1"/>
    <property type="molecule type" value="Genomic_DNA"/>
</dbReference>
<evidence type="ECO:0000259" key="2">
    <source>
        <dbReference type="PROSITE" id="PS51192"/>
    </source>
</evidence>
<dbReference type="Gene3D" id="3.40.50.300">
    <property type="entry name" value="P-loop containing nucleotide triphosphate hydrolases"/>
    <property type="match status" value="1"/>
</dbReference>
<dbReference type="Pfam" id="PF00271">
    <property type="entry name" value="Helicase_C"/>
    <property type="match status" value="1"/>
</dbReference>
<keyword evidence="4" id="KW-0547">Nucleotide-binding</keyword>
<dbReference type="GO" id="GO:0004386">
    <property type="term" value="F:helicase activity"/>
    <property type="evidence" value="ECO:0007669"/>
    <property type="project" value="UniProtKB-KW"/>
</dbReference>
<dbReference type="SUPFAM" id="SSF52540">
    <property type="entry name" value="P-loop containing nucleoside triphosphate hydrolases"/>
    <property type="match status" value="2"/>
</dbReference>
<comment type="caution">
    <text evidence="4">The sequence shown here is derived from an EMBL/GenBank/DDBJ whole genome shotgun (WGS) entry which is preliminary data.</text>
</comment>
<evidence type="ECO:0000259" key="3">
    <source>
        <dbReference type="PROSITE" id="PS51194"/>
    </source>
</evidence>
<feature type="domain" description="Helicase ATP-binding" evidence="2">
    <location>
        <begin position="7"/>
        <end position="165"/>
    </location>
</feature>
<reference evidence="4 5" key="1">
    <citation type="submission" date="2018-03" db="EMBL/GenBank/DDBJ databases">
        <title>Brevisbacillus phylogenomics.</title>
        <authorList>
            <person name="Dunlap C."/>
        </authorList>
    </citation>
    <scope>NUCLEOTIDE SEQUENCE [LARGE SCALE GENOMIC DNA]</scope>
    <source>
        <strain evidence="4 5">NRRL B-41110</strain>
    </source>
</reference>
<gene>
    <name evidence="4" type="ORF">C7R92_09490</name>
</gene>
<proteinExistence type="predicted"/>
<evidence type="ECO:0000313" key="5">
    <source>
        <dbReference type="Proteomes" id="UP000241645"/>
    </source>
</evidence>
<evidence type="ECO:0000256" key="1">
    <source>
        <dbReference type="ARBA" id="ARBA00022801"/>
    </source>
</evidence>
<name>A0ABX5FVD0_9BACL</name>
<dbReference type="PANTHER" id="PTHR45766:SF6">
    <property type="entry name" value="SWI_SNF-RELATED MATRIX-ASSOCIATED ACTIN-DEPENDENT REGULATOR OF CHROMATIN SUBFAMILY A-LIKE PROTEIN 1"/>
    <property type="match status" value="1"/>
</dbReference>
<dbReference type="SMART" id="SM00487">
    <property type="entry name" value="DEXDc"/>
    <property type="match status" value="1"/>
</dbReference>
<dbReference type="Gene3D" id="3.40.50.10810">
    <property type="entry name" value="Tandem AAA-ATPase domain"/>
    <property type="match status" value="1"/>
</dbReference>
<dbReference type="InterPro" id="IPR049730">
    <property type="entry name" value="SNF2/RAD54-like_C"/>
</dbReference>
<dbReference type="Proteomes" id="UP000241645">
    <property type="component" value="Unassembled WGS sequence"/>
</dbReference>
<organism evidence="4 5">
    <name type="scientific">Brevibacillus porteri</name>
    <dbReference type="NCBI Taxonomy" id="2126350"/>
    <lineage>
        <taxon>Bacteria</taxon>
        <taxon>Bacillati</taxon>
        <taxon>Bacillota</taxon>
        <taxon>Bacilli</taxon>
        <taxon>Bacillales</taxon>
        <taxon>Paenibacillaceae</taxon>
        <taxon>Brevibacillus</taxon>
    </lineage>
</organism>